<evidence type="ECO:0000313" key="2">
    <source>
        <dbReference type="Proteomes" id="UP001597168"/>
    </source>
</evidence>
<proteinExistence type="predicted"/>
<protein>
    <submittedName>
        <fullName evidence="1">Uncharacterized protein</fullName>
    </submittedName>
</protein>
<dbReference type="EMBL" id="JBHTLK010000005">
    <property type="protein sequence ID" value="MFD1145940.1"/>
    <property type="molecule type" value="Genomic_DNA"/>
</dbReference>
<evidence type="ECO:0000313" key="1">
    <source>
        <dbReference type="EMBL" id="MFD1145940.1"/>
    </source>
</evidence>
<gene>
    <name evidence="1" type="ORF">ACFQ3T_02245</name>
</gene>
<keyword evidence="2" id="KW-1185">Reference proteome</keyword>
<accession>A0ABW3QP29</accession>
<dbReference type="RefSeq" id="WP_380719175.1">
    <property type="nucleotide sequence ID" value="NZ_JBHTLK010000005.1"/>
</dbReference>
<organism evidence="1 2">
    <name type="scientific">Saccharothrix hoggarensis</name>
    <dbReference type="NCBI Taxonomy" id="913853"/>
    <lineage>
        <taxon>Bacteria</taxon>
        <taxon>Bacillati</taxon>
        <taxon>Actinomycetota</taxon>
        <taxon>Actinomycetes</taxon>
        <taxon>Pseudonocardiales</taxon>
        <taxon>Pseudonocardiaceae</taxon>
        <taxon>Saccharothrix</taxon>
    </lineage>
</organism>
<comment type="caution">
    <text evidence="1">The sequence shown here is derived from an EMBL/GenBank/DDBJ whole genome shotgun (WGS) entry which is preliminary data.</text>
</comment>
<name>A0ABW3QP29_9PSEU</name>
<reference evidence="2" key="1">
    <citation type="journal article" date="2019" name="Int. J. Syst. Evol. Microbiol.">
        <title>The Global Catalogue of Microorganisms (GCM) 10K type strain sequencing project: providing services to taxonomists for standard genome sequencing and annotation.</title>
        <authorList>
            <consortium name="The Broad Institute Genomics Platform"/>
            <consortium name="The Broad Institute Genome Sequencing Center for Infectious Disease"/>
            <person name="Wu L."/>
            <person name="Ma J."/>
        </authorList>
    </citation>
    <scope>NUCLEOTIDE SEQUENCE [LARGE SCALE GENOMIC DNA]</scope>
    <source>
        <strain evidence="2">CCUG 60214</strain>
    </source>
</reference>
<dbReference type="Proteomes" id="UP001597168">
    <property type="component" value="Unassembled WGS sequence"/>
</dbReference>
<sequence>MLRRLFAARRRSRPPVVVDMRTLRNVSSDYTYFIELGDFRNAHLCALMITKWTQMERRHGSARRKRRLTELYESWRSIADEVNPAAEFHQD</sequence>